<name>A0A9J6CJT2_POLVA</name>
<organism evidence="10 11">
    <name type="scientific">Polypedilum vanderplanki</name>
    <name type="common">Sleeping chironomid midge</name>
    <dbReference type="NCBI Taxonomy" id="319348"/>
    <lineage>
        <taxon>Eukaryota</taxon>
        <taxon>Metazoa</taxon>
        <taxon>Ecdysozoa</taxon>
        <taxon>Arthropoda</taxon>
        <taxon>Hexapoda</taxon>
        <taxon>Insecta</taxon>
        <taxon>Pterygota</taxon>
        <taxon>Neoptera</taxon>
        <taxon>Endopterygota</taxon>
        <taxon>Diptera</taxon>
        <taxon>Nematocera</taxon>
        <taxon>Chironomoidea</taxon>
        <taxon>Chironomidae</taxon>
        <taxon>Chironominae</taxon>
        <taxon>Polypedilum</taxon>
        <taxon>Polypedilum</taxon>
    </lineage>
</organism>
<sequence>MSENVDSDLLYEDFQNEDQKEFNNESYGHVQEDDLYDDVLTSGSNNINSENNASSEHNAETETNGNYQGNMHNIAKRFQLYVGNLTWWTTDSDITDAVIATGVNDFQEVKFFENRANGQSKGFCVISLGSEASMRIVLENLPKKELNGQTPIVTLPTKQALNQFESQQKTRPTPPVPNPNQQKTSGIANSGPNNLMNPNMPLQMHPRMMNPPMRGNMQNPPMMNPNMQQRMPLSPQMNHAPQMNNMRFQNNWNNGPIRPPIHPNGMQNNNRPPPPMNMPPQGHPMPNNMMNRPMNMPPSGRPPFGPNPNRPMHPNFNQHNIMPPRGPPMPPMNNQGPPAPHVNPAFFNQGPVQNIVPPPGNHFNQAPRPMWGGNKMPNVFDQATGGPPTGVPNQQPISETEFEEIMSRNRTVSSSAIARAVSDAAAGEYSSAIETLATTISLIKQSKVANDERCKILINSLQDTLQGIEAKSFNRRDRSERSRSRERRRRRERSNSRSYRRSRSREHRDHRDRGRDDNSRSRPRKSAEPSGENSENFKRSYDDRNRDSDRYRDRETRNRH</sequence>
<evidence type="ECO:0000313" key="10">
    <source>
        <dbReference type="EMBL" id="KAG5682474.1"/>
    </source>
</evidence>
<evidence type="ECO:0000256" key="4">
    <source>
        <dbReference type="ARBA" id="ARBA00022664"/>
    </source>
</evidence>
<dbReference type="InterPro" id="IPR034769">
    <property type="entry name" value="CPSF6_RRM"/>
</dbReference>
<dbReference type="Pfam" id="PF00076">
    <property type="entry name" value="RRM_1"/>
    <property type="match status" value="1"/>
</dbReference>
<accession>A0A9J6CJT2</accession>
<dbReference type="EMBL" id="JADBJN010000001">
    <property type="protein sequence ID" value="KAG5682474.1"/>
    <property type="molecule type" value="Genomic_DNA"/>
</dbReference>
<keyword evidence="11" id="KW-1185">Reference proteome</keyword>
<dbReference type="InterPro" id="IPR000504">
    <property type="entry name" value="RRM_dom"/>
</dbReference>
<evidence type="ECO:0000313" key="11">
    <source>
        <dbReference type="Proteomes" id="UP001107558"/>
    </source>
</evidence>
<feature type="compositionally biased region" description="Polar residues" evidence="8">
    <location>
        <begin position="179"/>
        <end position="191"/>
    </location>
</feature>
<comment type="subcellular location">
    <subcellularLocation>
        <location evidence="1">Nucleus</location>
    </subcellularLocation>
</comment>
<dbReference type="InterPro" id="IPR012677">
    <property type="entry name" value="Nucleotide-bd_a/b_plait_sf"/>
</dbReference>
<feature type="region of interest" description="Disordered" evidence="8">
    <location>
        <begin position="41"/>
        <end position="67"/>
    </location>
</feature>
<proteinExistence type="inferred from homology"/>
<evidence type="ECO:0000256" key="6">
    <source>
        <dbReference type="ARBA" id="ARBA00023242"/>
    </source>
</evidence>
<keyword evidence="5 7" id="KW-0694">RNA-binding</keyword>
<keyword evidence="6" id="KW-0539">Nucleus</keyword>
<dbReference type="AlphaFoldDB" id="A0A9J6CJT2"/>
<feature type="compositionally biased region" description="Basic and acidic residues" evidence="8">
    <location>
        <begin position="506"/>
        <end position="520"/>
    </location>
</feature>
<dbReference type="SUPFAM" id="SSF54928">
    <property type="entry name" value="RNA-binding domain, RBD"/>
    <property type="match status" value="1"/>
</dbReference>
<evidence type="ECO:0000256" key="7">
    <source>
        <dbReference type="PROSITE-ProRule" id="PRU00176"/>
    </source>
</evidence>
<evidence type="ECO:0000256" key="8">
    <source>
        <dbReference type="SAM" id="MobiDB-lite"/>
    </source>
</evidence>
<evidence type="ECO:0000256" key="5">
    <source>
        <dbReference type="ARBA" id="ARBA00022884"/>
    </source>
</evidence>
<dbReference type="Gene3D" id="3.30.70.330">
    <property type="match status" value="1"/>
</dbReference>
<evidence type="ECO:0000256" key="2">
    <source>
        <dbReference type="ARBA" id="ARBA00006265"/>
    </source>
</evidence>
<evidence type="ECO:0000256" key="3">
    <source>
        <dbReference type="ARBA" id="ARBA00016259"/>
    </source>
</evidence>
<dbReference type="PANTHER" id="PTHR23204">
    <property type="entry name" value="CLEAVAGE AND POLYADENYLATION SPECIFIC FACTOR"/>
    <property type="match status" value="1"/>
</dbReference>
<feature type="domain" description="RRM" evidence="9">
    <location>
        <begin position="78"/>
        <end position="158"/>
    </location>
</feature>
<comment type="similarity">
    <text evidence="2">Belongs to the RRM CPSF6/7 family.</text>
</comment>
<feature type="region of interest" description="Disordered" evidence="8">
    <location>
        <begin position="472"/>
        <end position="560"/>
    </location>
</feature>
<feature type="region of interest" description="Disordered" evidence="8">
    <location>
        <begin position="165"/>
        <end position="195"/>
    </location>
</feature>
<feature type="compositionally biased region" description="Low complexity" evidence="8">
    <location>
        <begin position="44"/>
        <end position="56"/>
    </location>
</feature>
<dbReference type="SMART" id="SM00360">
    <property type="entry name" value="RRM"/>
    <property type="match status" value="1"/>
</dbReference>
<feature type="compositionally biased region" description="Basic and acidic residues" evidence="8">
    <location>
        <begin position="472"/>
        <end position="483"/>
    </location>
</feature>
<dbReference type="Proteomes" id="UP001107558">
    <property type="component" value="Chromosome 1"/>
</dbReference>
<dbReference type="CDD" id="cd12643">
    <property type="entry name" value="RRM_CFIm68"/>
    <property type="match status" value="1"/>
</dbReference>
<reference evidence="10" key="1">
    <citation type="submission" date="2021-03" db="EMBL/GenBank/DDBJ databases">
        <title>Chromosome level genome of the anhydrobiotic midge Polypedilum vanderplanki.</title>
        <authorList>
            <person name="Yoshida Y."/>
            <person name="Kikawada T."/>
            <person name="Gusev O."/>
        </authorList>
    </citation>
    <scope>NUCLEOTIDE SEQUENCE</scope>
    <source>
        <strain evidence="10">NIAS01</strain>
        <tissue evidence="10">Whole body or cell culture</tissue>
    </source>
</reference>
<dbReference type="PROSITE" id="PS50102">
    <property type="entry name" value="RRM"/>
    <property type="match status" value="1"/>
</dbReference>
<dbReference type="GO" id="GO:0003723">
    <property type="term" value="F:RNA binding"/>
    <property type="evidence" value="ECO:0007669"/>
    <property type="project" value="UniProtKB-UniRule"/>
</dbReference>
<dbReference type="Pfam" id="PF25524">
    <property type="entry name" value="RSLD_CPSF6"/>
    <property type="match status" value="1"/>
</dbReference>
<feature type="compositionally biased region" description="Basic residues" evidence="8">
    <location>
        <begin position="484"/>
        <end position="505"/>
    </location>
</feature>
<keyword evidence="4" id="KW-0507">mRNA processing</keyword>
<dbReference type="OrthoDB" id="10065185at2759"/>
<dbReference type="GO" id="GO:0006397">
    <property type="term" value="P:mRNA processing"/>
    <property type="evidence" value="ECO:0007669"/>
    <property type="project" value="UniProtKB-KW"/>
</dbReference>
<dbReference type="GO" id="GO:0005634">
    <property type="term" value="C:nucleus"/>
    <property type="evidence" value="ECO:0007669"/>
    <property type="project" value="UniProtKB-SubCell"/>
</dbReference>
<dbReference type="InterPro" id="IPR035979">
    <property type="entry name" value="RBD_domain_sf"/>
</dbReference>
<protein>
    <recommendedName>
        <fullName evidence="3">Cleavage and polyadenylation specificity factor subunit 6</fullName>
    </recommendedName>
</protein>
<dbReference type="InterPro" id="IPR057951">
    <property type="entry name" value="CPSF6/7_RSLD_N"/>
</dbReference>
<evidence type="ECO:0000256" key="1">
    <source>
        <dbReference type="ARBA" id="ARBA00004123"/>
    </source>
</evidence>
<comment type="caution">
    <text evidence="10">The sequence shown here is derived from an EMBL/GenBank/DDBJ whole genome shotgun (WGS) entry which is preliminary data.</text>
</comment>
<feature type="compositionally biased region" description="Basic and acidic residues" evidence="8">
    <location>
        <begin position="535"/>
        <end position="560"/>
    </location>
</feature>
<gene>
    <name evidence="10" type="ORF">PVAND_011825</name>
</gene>
<evidence type="ECO:0000259" key="9">
    <source>
        <dbReference type="PROSITE" id="PS50102"/>
    </source>
</evidence>
<dbReference type="InterPro" id="IPR034772">
    <property type="entry name" value="CPSF6/7"/>
</dbReference>